<proteinExistence type="predicted"/>
<feature type="compositionally biased region" description="Basic and acidic residues" evidence="1">
    <location>
        <begin position="25"/>
        <end position="36"/>
    </location>
</feature>
<feature type="region of interest" description="Disordered" evidence="1">
    <location>
        <begin position="1"/>
        <end position="36"/>
    </location>
</feature>
<evidence type="ECO:0000313" key="3">
    <source>
        <dbReference type="Proteomes" id="UP001500190"/>
    </source>
</evidence>
<sequence>MQTAKGSGAPRQPPRPSNARAPKPNADRAERREVQHDEIRAAYDPVFDVLDAKTLPDWLPDGIARLRELAAGSPAPKPA</sequence>
<evidence type="ECO:0000313" key="2">
    <source>
        <dbReference type="EMBL" id="GAA1576129.1"/>
    </source>
</evidence>
<protein>
    <recommendedName>
        <fullName evidence="4">Anti-sigma factor NepR domain-containing protein</fullName>
    </recommendedName>
</protein>
<evidence type="ECO:0000256" key="1">
    <source>
        <dbReference type="SAM" id="MobiDB-lite"/>
    </source>
</evidence>
<name>A0ABN2DH97_9ACTN</name>
<organism evidence="2 3">
    <name type="scientific">Kribbella karoonensis</name>
    <dbReference type="NCBI Taxonomy" id="324851"/>
    <lineage>
        <taxon>Bacteria</taxon>
        <taxon>Bacillati</taxon>
        <taxon>Actinomycetota</taxon>
        <taxon>Actinomycetes</taxon>
        <taxon>Propionibacteriales</taxon>
        <taxon>Kribbellaceae</taxon>
        <taxon>Kribbella</taxon>
    </lineage>
</organism>
<dbReference type="EMBL" id="BAAAND010000003">
    <property type="protein sequence ID" value="GAA1576129.1"/>
    <property type="molecule type" value="Genomic_DNA"/>
</dbReference>
<gene>
    <name evidence="2" type="ORF">GCM10009742_19520</name>
</gene>
<evidence type="ECO:0008006" key="4">
    <source>
        <dbReference type="Google" id="ProtNLM"/>
    </source>
</evidence>
<dbReference type="Proteomes" id="UP001500190">
    <property type="component" value="Unassembled WGS sequence"/>
</dbReference>
<keyword evidence="3" id="KW-1185">Reference proteome</keyword>
<reference evidence="2 3" key="1">
    <citation type="journal article" date="2019" name="Int. J. Syst. Evol. Microbiol.">
        <title>The Global Catalogue of Microorganisms (GCM) 10K type strain sequencing project: providing services to taxonomists for standard genome sequencing and annotation.</title>
        <authorList>
            <consortium name="The Broad Institute Genomics Platform"/>
            <consortium name="The Broad Institute Genome Sequencing Center for Infectious Disease"/>
            <person name="Wu L."/>
            <person name="Ma J."/>
        </authorList>
    </citation>
    <scope>NUCLEOTIDE SEQUENCE [LARGE SCALE GENOMIC DNA]</scope>
    <source>
        <strain evidence="2 3">JCM 14304</strain>
    </source>
</reference>
<comment type="caution">
    <text evidence="2">The sequence shown here is derived from an EMBL/GenBank/DDBJ whole genome shotgun (WGS) entry which is preliminary data.</text>
</comment>
<accession>A0ABN2DH97</accession>